<dbReference type="InterPro" id="IPR001789">
    <property type="entry name" value="Sig_transdc_resp-reg_receiver"/>
</dbReference>
<evidence type="ECO:0000256" key="1">
    <source>
        <dbReference type="ARBA" id="ARBA00022553"/>
    </source>
</evidence>
<feature type="region of interest" description="Disordered" evidence="3">
    <location>
        <begin position="1"/>
        <end position="29"/>
    </location>
</feature>
<accession>D5RRH4</accession>
<dbReference type="InterPro" id="IPR011006">
    <property type="entry name" value="CheY-like_superfamily"/>
</dbReference>
<keyword evidence="1 2" id="KW-0597">Phosphoprotein</keyword>
<keyword evidence="5" id="KW-0808">Transferase</keyword>
<evidence type="ECO:0000256" key="2">
    <source>
        <dbReference type="PROSITE-ProRule" id="PRU00169"/>
    </source>
</evidence>
<dbReference type="GO" id="GO:0000160">
    <property type="term" value="P:phosphorelay signal transduction system"/>
    <property type="evidence" value="ECO:0007669"/>
    <property type="project" value="InterPro"/>
</dbReference>
<evidence type="ECO:0000256" key="3">
    <source>
        <dbReference type="SAM" id="MobiDB-lite"/>
    </source>
</evidence>
<dbReference type="InterPro" id="IPR050595">
    <property type="entry name" value="Bact_response_regulator"/>
</dbReference>
<sequence>ETGREAMRQPAEETQIRAQQVGGASGTGVAAAGAAPTALGWPEGAAALVVEDDPLIRMNLAQMVEMMGLTPAEAGKADTALAWLDRNPAPAVLITDLSLPGMDGVALAVEARRRCPGLPVLLATGHAEGTMQIPEELRPDLGFLAKPFAMHQLEQALRALWEKTAGRAGG</sequence>
<dbReference type="Pfam" id="PF00072">
    <property type="entry name" value="Response_reg"/>
    <property type="match status" value="1"/>
</dbReference>
<feature type="compositionally biased region" description="Basic and acidic residues" evidence="3">
    <location>
        <begin position="1"/>
        <end position="15"/>
    </location>
</feature>
<name>D5RRH4_9PROT</name>
<keyword evidence="6" id="KW-1185">Reference proteome</keyword>
<feature type="non-terminal residue" evidence="5">
    <location>
        <position position="1"/>
    </location>
</feature>
<dbReference type="HOGENOM" id="CLU_1566283_0_0_5"/>
<gene>
    <name evidence="5" type="ORF">HMPREF0731_3686</name>
</gene>
<dbReference type="GO" id="GO:0016740">
    <property type="term" value="F:transferase activity"/>
    <property type="evidence" value="ECO:0007669"/>
    <property type="project" value="UniProtKB-KW"/>
</dbReference>
<organism evidence="5 6">
    <name type="scientific">Pseudoroseomonas cervicalis ATCC 49957</name>
    <dbReference type="NCBI Taxonomy" id="525371"/>
    <lineage>
        <taxon>Bacteria</taxon>
        <taxon>Pseudomonadati</taxon>
        <taxon>Pseudomonadota</taxon>
        <taxon>Alphaproteobacteria</taxon>
        <taxon>Acetobacterales</taxon>
        <taxon>Roseomonadaceae</taxon>
        <taxon>Roseomonas</taxon>
    </lineage>
</organism>
<feature type="modified residue" description="4-aspartylphosphate" evidence="2">
    <location>
        <position position="96"/>
    </location>
</feature>
<reference evidence="5 6" key="1">
    <citation type="submission" date="2010-04" db="EMBL/GenBank/DDBJ databases">
        <authorList>
            <person name="Qin X."/>
            <person name="Bachman B."/>
            <person name="Battles P."/>
            <person name="Bell A."/>
            <person name="Bess C."/>
            <person name="Bickham C."/>
            <person name="Chaboub L."/>
            <person name="Chen D."/>
            <person name="Coyle M."/>
            <person name="Deiros D.R."/>
            <person name="Dinh H."/>
            <person name="Forbes L."/>
            <person name="Fowler G."/>
            <person name="Francisco L."/>
            <person name="Fu Q."/>
            <person name="Gubbala S."/>
            <person name="Hale W."/>
            <person name="Han Y."/>
            <person name="Hemphill L."/>
            <person name="Highlander S.K."/>
            <person name="Hirani K."/>
            <person name="Hogues M."/>
            <person name="Jackson L."/>
            <person name="Jakkamsetti A."/>
            <person name="Javaid M."/>
            <person name="Jiang H."/>
            <person name="Korchina V."/>
            <person name="Kovar C."/>
            <person name="Lara F."/>
            <person name="Lee S."/>
            <person name="Mata R."/>
            <person name="Mathew T."/>
            <person name="Moen C."/>
            <person name="Morales K."/>
            <person name="Munidasa M."/>
            <person name="Nazareth L."/>
            <person name="Ngo R."/>
            <person name="Nguyen L."/>
            <person name="Okwuonu G."/>
            <person name="Ongeri F."/>
            <person name="Patil S."/>
            <person name="Petrosino J."/>
            <person name="Pham C."/>
            <person name="Pham P."/>
            <person name="Pu L.-L."/>
            <person name="Puazo M."/>
            <person name="Raj R."/>
            <person name="Reid J."/>
            <person name="Rouhana J."/>
            <person name="Saada N."/>
            <person name="Shang Y."/>
            <person name="Simmons D."/>
            <person name="Thornton R."/>
            <person name="Warren J."/>
            <person name="Weissenberger G."/>
            <person name="Zhang J."/>
            <person name="Zhang L."/>
            <person name="Zhou C."/>
            <person name="Zhu D."/>
            <person name="Muzny D."/>
            <person name="Worley K."/>
            <person name="Gibbs R."/>
        </authorList>
    </citation>
    <scope>NUCLEOTIDE SEQUENCE [LARGE SCALE GENOMIC DNA]</scope>
    <source>
        <strain evidence="5 6">ATCC 49957</strain>
    </source>
</reference>
<comment type="caution">
    <text evidence="5">The sequence shown here is derived from an EMBL/GenBank/DDBJ whole genome shotgun (WGS) entry which is preliminary data.</text>
</comment>
<dbReference type="Gene3D" id="3.40.50.2300">
    <property type="match status" value="1"/>
</dbReference>
<dbReference type="PANTHER" id="PTHR44591:SF25">
    <property type="entry name" value="CHEMOTAXIS TWO-COMPONENT RESPONSE REGULATOR"/>
    <property type="match status" value="1"/>
</dbReference>
<dbReference type="AlphaFoldDB" id="D5RRH4"/>
<evidence type="ECO:0000259" key="4">
    <source>
        <dbReference type="PROSITE" id="PS50110"/>
    </source>
</evidence>
<dbReference type="PANTHER" id="PTHR44591">
    <property type="entry name" value="STRESS RESPONSE REGULATOR PROTEIN 1"/>
    <property type="match status" value="1"/>
</dbReference>
<dbReference type="EC" id="2.7.3.-" evidence="5"/>
<proteinExistence type="predicted"/>
<dbReference type="EMBL" id="ADVL01000702">
    <property type="protein sequence ID" value="EFH10102.1"/>
    <property type="molecule type" value="Genomic_DNA"/>
</dbReference>
<dbReference type="SUPFAM" id="SSF52172">
    <property type="entry name" value="CheY-like"/>
    <property type="match status" value="1"/>
</dbReference>
<protein>
    <submittedName>
        <fullName evidence="5">Response regulator receiver domain protein</fullName>
        <ecNumber evidence="5">2.7.3.-</ecNumber>
    </submittedName>
</protein>
<dbReference type="SMART" id="SM00448">
    <property type="entry name" value="REC"/>
    <property type="match status" value="1"/>
</dbReference>
<feature type="domain" description="Response regulatory" evidence="4">
    <location>
        <begin position="46"/>
        <end position="161"/>
    </location>
</feature>
<evidence type="ECO:0000313" key="6">
    <source>
        <dbReference type="Proteomes" id="UP000005324"/>
    </source>
</evidence>
<dbReference type="PROSITE" id="PS50110">
    <property type="entry name" value="RESPONSE_REGULATORY"/>
    <property type="match status" value="1"/>
</dbReference>
<feature type="compositionally biased region" description="Low complexity" evidence="3">
    <location>
        <begin position="18"/>
        <end position="29"/>
    </location>
</feature>
<evidence type="ECO:0000313" key="5">
    <source>
        <dbReference type="EMBL" id="EFH10102.1"/>
    </source>
</evidence>
<dbReference type="Proteomes" id="UP000005324">
    <property type="component" value="Unassembled WGS sequence"/>
</dbReference>